<keyword evidence="4" id="KW-0249">Electron transport</keyword>
<dbReference type="RefSeq" id="WP_078424342.1">
    <property type="nucleotide sequence ID" value="NZ_CP017258.1"/>
</dbReference>
<dbReference type="InterPro" id="IPR029035">
    <property type="entry name" value="DHS-like_NAD/FAD-binding_dom"/>
</dbReference>
<dbReference type="SUPFAM" id="SSF52467">
    <property type="entry name" value="DHS-like NAD/FAD-binding domain"/>
    <property type="match status" value="1"/>
</dbReference>
<protein>
    <submittedName>
        <fullName evidence="7">Electron transfer flavoprotein FixB</fullName>
    </submittedName>
</protein>
<feature type="domain" description="Electron transfer flavoprotein alpha/beta-subunit N-terminal" evidence="6">
    <location>
        <begin position="7"/>
        <end position="171"/>
    </location>
</feature>
<comment type="similarity">
    <text evidence="1">Belongs to the ETF alpha-subunit/FixB family.</text>
</comment>
<feature type="binding site" evidence="5">
    <location>
        <position position="278"/>
    </location>
    <ligand>
        <name>FAD</name>
        <dbReference type="ChEBI" id="CHEBI:57692"/>
    </ligand>
</feature>
<dbReference type="InterPro" id="IPR014731">
    <property type="entry name" value="ETF_asu_C"/>
</dbReference>
<reference evidence="8" key="1">
    <citation type="submission" date="2016-09" db="EMBL/GenBank/DDBJ databases">
        <title>Comparative genomics of the Campylobacter concisus group.</title>
        <authorList>
            <person name="Miller W.G."/>
            <person name="Yee E."/>
            <person name="Chapman M.H."/>
            <person name="Huynh S."/>
            <person name="Bono J.L."/>
            <person name="On S.L.W."/>
            <person name="StLeger J."/>
            <person name="Foster G."/>
            <person name="Parker C.T."/>
        </authorList>
    </citation>
    <scope>NUCLEOTIDE SEQUENCE [LARGE SCALE GENOMIC DNA]</scope>
    <source>
        <strain evidence="8">RM18021</strain>
    </source>
</reference>
<dbReference type="InterPro" id="IPR014729">
    <property type="entry name" value="Rossmann-like_a/b/a_fold"/>
</dbReference>
<dbReference type="Pfam" id="PF00766">
    <property type="entry name" value="ETF_alpha"/>
    <property type="match status" value="1"/>
</dbReference>
<dbReference type="GO" id="GO:0033539">
    <property type="term" value="P:fatty acid beta-oxidation using acyl-CoA dehydrogenase"/>
    <property type="evidence" value="ECO:0007669"/>
    <property type="project" value="TreeGrafter"/>
</dbReference>
<keyword evidence="2" id="KW-0813">Transport</keyword>
<organism evidence="7 8">
    <name type="scientific">Campylobacter pinnipediorum subsp. caledonicus</name>
    <dbReference type="NCBI Taxonomy" id="1874362"/>
    <lineage>
        <taxon>Bacteria</taxon>
        <taxon>Pseudomonadati</taxon>
        <taxon>Campylobacterota</taxon>
        <taxon>Epsilonproteobacteria</taxon>
        <taxon>Campylobacterales</taxon>
        <taxon>Campylobacteraceae</taxon>
        <taxon>Campylobacter</taxon>
    </lineage>
</organism>
<gene>
    <name evidence="7" type="ORF">CPIN18021_0491</name>
</gene>
<evidence type="ECO:0000256" key="5">
    <source>
        <dbReference type="PIRSR" id="PIRSR000089-1"/>
    </source>
</evidence>
<evidence type="ECO:0000313" key="7">
    <source>
        <dbReference type="EMBL" id="AQW87330.1"/>
    </source>
</evidence>
<feature type="binding site" evidence="5">
    <location>
        <position position="200"/>
    </location>
    <ligand>
        <name>FAD</name>
        <dbReference type="ChEBI" id="CHEBI:57692"/>
    </ligand>
</feature>
<dbReference type="GO" id="GO:0050660">
    <property type="term" value="F:flavin adenine dinucleotide binding"/>
    <property type="evidence" value="ECO:0007669"/>
    <property type="project" value="InterPro"/>
</dbReference>
<dbReference type="SMART" id="SM00893">
    <property type="entry name" value="ETF"/>
    <property type="match status" value="1"/>
</dbReference>
<evidence type="ECO:0000256" key="4">
    <source>
        <dbReference type="ARBA" id="ARBA00022982"/>
    </source>
</evidence>
<dbReference type="EMBL" id="CP017258">
    <property type="protein sequence ID" value="AQW87330.1"/>
    <property type="molecule type" value="Genomic_DNA"/>
</dbReference>
<dbReference type="AlphaFoldDB" id="A0A1S6U6M6"/>
<comment type="cofactor">
    <cofactor evidence="5">
        <name>FAD</name>
        <dbReference type="ChEBI" id="CHEBI:57692"/>
    </cofactor>
    <text evidence="5">Binds 1 FAD per dimer.</text>
</comment>
<name>A0A1S6U6M6_9BACT</name>
<evidence type="ECO:0000259" key="6">
    <source>
        <dbReference type="SMART" id="SM00893"/>
    </source>
</evidence>
<feature type="binding site" evidence="5">
    <location>
        <begin position="257"/>
        <end position="264"/>
    </location>
    <ligand>
        <name>FAD</name>
        <dbReference type="ChEBI" id="CHEBI:57692"/>
    </ligand>
</feature>
<sequence>MSKVSNIWVLGDTLGKIEEIMGGAKNLGEKVTCFVFGSKKDEAKKMFSFGADEVFCSEEDDIFENFSSTVIANIENQSGVILMPNTKRCKVMAGILGAKLNAGVSTEANDIKIVENSVESMKMMYGGLAIATEKINSKIAIVLVNSGTFEQANGNCSNDGEVKELQLVKSNTSIKCINKLPKTASSVDLGKAKKIIAVGRGIAKEEDLEMIKELCAAIGAELGCSRPIAEGKKWMEHERYIGISSVMAKPDVYISIGISGQIQHMVGVKDADKIIVINKDKNAPIFDYADYGIVGDLYKVVPALINSLK</sequence>
<dbReference type="PIRSF" id="PIRSF000089">
    <property type="entry name" value="Electra_flavoP_a"/>
    <property type="match status" value="1"/>
</dbReference>
<accession>A0A1S6U6M6</accession>
<proteinExistence type="inferred from homology"/>
<dbReference type="GO" id="GO:0009055">
    <property type="term" value="F:electron transfer activity"/>
    <property type="evidence" value="ECO:0007669"/>
    <property type="project" value="InterPro"/>
</dbReference>
<dbReference type="PANTHER" id="PTHR43153:SF1">
    <property type="entry name" value="ELECTRON TRANSFER FLAVOPROTEIN SUBUNIT ALPHA, MITOCHONDRIAL"/>
    <property type="match status" value="1"/>
</dbReference>
<dbReference type="FunFam" id="3.40.50.1220:FF:000004">
    <property type="entry name" value="Electron transfer flavoprotein"/>
    <property type="match status" value="1"/>
</dbReference>
<keyword evidence="5" id="KW-0274">FAD</keyword>
<dbReference type="InterPro" id="IPR001308">
    <property type="entry name" value="ETF_a/FixB"/>
</dbReference>
<dbReference type="Gene3D" id="3.40.50.1220">
    <property type="entry name" value="TPP-binding domain"/>
    <property type="match status" value="1"/>
</dbReference>
<dbReference type="Gene3D" id="3.40.50.620">
    <property type="entry name" value="HUPs"/>
    <property type="match status" value="1"/>
</dbReference>
<feature type="binding site" evidence="5">
    <location>
        <begin position="225"/>
        <end position="226"/>
    </location>
    <ligand>
        <name>FAD</name>
        <dbReference type="ChEBI" id="CHEBI:57692"/>
    </ligand>
</feature>
<dbReference type="Pfam" id="PF01012">
    <property type="entry name" value="ETF"/>
    <property type="match status" value="1"/>
</dbReference>
<evidence type="ECO:0000256" key="3">
    <source>
        <dbReference type="ARBA" id="ARBA00022630"/>
    </source>
</evidence>
<keyword evidence="3" id="KW-0285">Flavoprotein</keyword>
<dbReference type="PANTHER" id="PTHR43153">
    <property type="entry name" value="ELECTRON TRANSFER FLAVOPROTEIN ALPHA"/>
    <property type="match status" value="1"/>
</dbReference>
<dbReference type="SUPFAM" id="SSF52402">
    <property type="entry name" value="Adenine nucleotide alpha hydrolases-like"/>
    <property type="match status" value="1"/>
</dbReference>
<dbReference type="InterPro" id="IPR014730">
    <property type="entry name" value="ETF_a/b_N"/>
</dbReference>
<dbReference type="Proteomes" id="UP000190868">
    <property type="component" value="Chromosome"/>
</dbReference>
<evidence type="ECO:0000256" key="1">
    <source>
        <dbReference type="ARBA" id="ARBA00005817"/>
    </source>
</evidence>
<evidence type="ECO:0000313" key="8">
    <source>
        <dbReference type="Proteomes" id="UP000190868"/>
    </source>
</evidence>
<keyword evidence="8" id="KW-1185">Reference proteome</keyword>
<evidence type="ECO:0000256" key="2">
    <source>
        <dbReference type="ARBA" id="ARBA00022448"/>
    </source>
</evidence>